<keyword evidence="1" id="KW-0614">Plasmid</keyword>
<organism evidence="1">
    <name type="scientific">Escherichia coli</name>
    <dbReference type="NCBI Taxonomy" id="562"/>
    <lineage>
        <taxon>Bacteria</taxon>
        <taxon>Pseudomonadati</taxon>
        <taxon>Pseudomonadota</taxon>
        <taxon>Gammaproteobacteria</taxon>
        <taxon>Enterobacterales</taxon>
        <taxon>Enterobacteriaceae</taxon>
        <taxon>Escherichia</taxon>
    </lineage>
</organism>
<name>A0A075MAW1_ECOLX</name>
<dbReference type="AlphaFoldDB" id="A0A075MAW1"/>
<dbReference type="EMBL" id="KJ484632">
    <property type="protein sequence ID" value="AIF78228.1"/>
    <property type="molecule type" value="Genomic_DNA"/>
</dbReference>
<accession>A0A075MAW1</accession>
<proteinExistence type="predicted"/>
<geneLocation type="plasmid" evidence="1">
    <name>pH1519-7</name>
</geneLocation>
<protein>
    <submittedName>
        <fullName evidence="1">Uncharacterized protein</fullName>
    </submittedName>
</protein>
<evidence type="ECO:0000313" key="1">
    <source>
        <dbReference type="EMBL" id="AIF78228.1"/>
    </source>
</evidence>
<sequence length="43" mass="4971">MDFHFCENDQKNSLSHHALFSPDATKTSTNITVLRPHYVLLKL</sequence>
<reference evidence="1" key="1">
    <citation type="journal article" date="2014" name="J. Antimicrob. Chemother.">
        <title>Nucleotide sequences of 16 transmissible plasmids identified in nine multidrug-resistant Escherichia coli isolates expressing an ESBL phenotype isolated from food-producing animals and healthy humans.</title>
        <authorList>
            <person name="Wang J."/>
            <person name="Stephan R."/>
            <person name="Power K."/>
            <person name="Yan Q."/>
            <person name="Hachler H."/>
            <person name="Fanning S."/>
        </authorList>
    </citation>
    <scope>NUCLEOTIDE SEQUENCE</scope>
    <source>
        <strain evidence="1">Human-1519</strain>
        <plasmid evidence="1">pH1519-7</plasmid>
    </source>
</reference>